<dbReference type="InterPro" id="IPR029154">
    <property type="entry name" value="HIBADH-like_NADP-bd"/>
</dbReference>
<dbReference type="InterPro" id="IPR036291">
    <property type="entry name" value="NAD(P)-bd_dom_sf"/>
</dbReference>
<proteinExistence type="inferred from homology"/>
<dbReference type="Gene3D" id="1.10.1040.10">
    <property type="entry name" value="N-(1-d-carboxylethyl)-l-norvaline Dehydrogenase, domain 2"/>
    <property type="match status" value="1"/>
</dbReference>
<dbReference type="InterPro" id="IPR015815">
    <property type="entry name" value="HIBADH-related"/>
</dbReference>
<dbReference type="Pfam" id="PF14833">
    <property type="entry name" value="NAD_binding_11"/>
    <property type="match status" value="1"/>
</dbReference>
<evidence type="ECO:0000256" key="2">
    <source>
        <dbReference type="ARBA" id="ARBA00023002"/>
    </source>
</evidence>
<dbReference type="PROSITE" id="PS00895">
    <property type="entry name" value="3_HYDROXYISOBUT_DH"/>
    <property type="match status" value="1"/>
</dbReference>
<dbReference type="PIRSF" id="PIRSF000103">
    <property type="entry name" value="HIBADH"/>
    <property type="match status" value="1"/>
</dbReference>
<evidence type="ECO:0000313" key="6">
    <source>
        <dbReference type="EMBL" id="BCJ46094.1"/>
    </source>
</evidence>
<comment type="similarity">
    <text evidence="1">Belongs to the HIBADH-related family.</text>
</comment>
<dbReference type="PANTHER" id="PTHR43580:SF2">
    <property type="entry name" value="CYTOKINE-LIKE NUCLEAR FACTOR N-PAC"/>
    <property type="match status" value="1"/>
</dbReference>
<dbReference type="InterPro" id="IPR002204">
    <property type="entry name" value="3-OH-isobutyrate_DH-rel_CS"/>
</dbReference>
<dbReference type="Pfam" id="PF03446">
    <property type="entry name" value="NAD_binding_2"/>
    <property type="match status" value="1"/>
</dbReference>
<dbReference type="Proteomes" id="UP000676967">
    <property type="component" value="Chromosome"/>
</dbReference>
<keyword evidence="2" id="KW-0560">Oxidoreductase</keyword>
<evidence type="ECO:0000259" key="4">
    <source>
        <dbReference type="Pfam" id="PF03446"/>
    </source>
</evidence>
<dbReference type="InterPro" id="IPR051265">
    <property type="entry name" value="HIBADH-related_NP60_sf"/>
</dbReference>
<dbReference type="SUPFAM" id="SSF48179">
    <property type="entry name" value="6-phosphogluconate dehydrogenase C-terminal domain-like"/>
    <property type="match status" value="1"/>
</dbReference>
<evidence type="ECO:0000259" key="5">
    <source>
        <dbReference type="Pfam" id="PF14833"/>
    </source>
</evidence>
<evidence type="ECO:0000256" key="1">
    <source>
        <dbReference type="ARBA" id="ARBA00009080"/>
    </source>
</evidence>
<reference evidence="6 7" key="1">
    <citation type="submission" date="2020-08" db="EMBL/GenBank/DDBJ databases">
        <title>Whole genome shotgun sequence of Actinoplanes ianthinogenes NBRC 13996.</title>
        <authorList>
            <person name="Komaki H."/>
            <person name="Tamura T."/>
        </authorList>
    </citation>
    <scope>NUCLEOTIDE SEQUENCE [LARGE SCALE GENOMIC DNA]</scope>
    <source>
        <strain evidence="6 7">NBRC 13996</strain>
    </source>
</reference>
<dbReference type="InterPro" id="IPR006115">
    <property type="entry name" value="6PGDH_NADP-bd"/>
</dbReference>
<keyword evidence="7" id="KW-1185">Reference proteome</keyword>
<feature type="domain" description="3-hydroxyisobutyrate dehydrogenase-like NAD-binding" evidence="5">
    <location>
        <begin position="166"/>
        <end position="285"/>
    </location>
</feature>
<evidence type="ECO:0000313" key="7">
    <source>
        <dbReference type="Proteomes" id="UP000676967"/>
    </source>
</evidence>
<sequence length="292" mass="30212">MKIAVLGLGAMGARMARRLLATGEHDITVWNRTAEATRPLADAGATVASTPAAAVRQRDLVISMLRDDDAGRTVWLDPDTGALAAMAPGATAVDCSTVSPAFAAELASRCSQHGIDFLDAPVLGSRHQADAGTLIFLIGGQPEVAHRVEPVLRHLGGAVHHMGPAGTGSRMKLLVNSLFAVQIATVAELIGAVHDTDLEVTRAIEVLAATPVASPAAATAATAMLGRTFPAAFPIELVAKDLHYAVGDAAARRATVPLTRTAADTYQRAISRGHGPDNITGVVQLFRGTTVC</sequence>
<gene>
    <name evidence="6" type="ORF">Aiant_67510</name>
</gene>
<name>A0ABM7M3B9_9ACTN</name>
<protein>
    <submittedName>
        <fullName evidence="6">3-hydroxyisobutyrate dehydrogenase</fullName>
    </submittedName>
</protein>
<dbReference type="SUPFAM" id="SSF51735">
    <property type="entry name" value="NAD(P)-binding Rossmann-fold domains"/>
    <property type="match status" value="1"/>
</dbReference>
<accession>A0ABM7M3B9</accession>
<keyword evidence="3" id="KW-0520">NAD</keyword>
<dbReference type="Gene3D" id="3.40.50.720">
    <property type="entry name" value="NAD(P)-binding Rossmann-like Domain"/>
    <property type="match status" value="1"/>
</dbReference>
<dbReference type="InterPro" id="IPR008927">
    <property type="entry name" value="6-PGluconate_DH-like_C_sf"/>
</dbReference>
<dbReference type="PANTHER" id="PTHR43580">
    <property type="entry name" value="OXIDOREDUCTASE GLYR1-RELATED"/>
    <property type="match status" value="1"/>
</dbReference>
<feature type="domain" description="6-phosphogluconate dehydrogenase NADP-binding" evidence="4">
    <location>
        <begin position="2"/>
        <end position="163"/>
    </location>
</feature>
<organism evidence="6 7">
    <name type="scientific">Actinoplanes ianthinogenes</name>
    <dbReference type="NCBI Taxonomy" id="122358"/>
    <lineage>
        <taxon>Bacteria</taxon>
        <taxon>Bacillati</taxon>
        <taxon>Actinomycetota</taxon>
        <taxon>Actinomycetes</taxon>
        <taxon>Micromonosporales</taxon>
        <taxon>Micromonosporaceae</taxon>
        <taxon>Actinoplanes</taxon>
    </lineage>
</organism>
<dbReference type="EMBL" id="AP023356">
    <property type="protein sequence ID" value="BCJ46094.1"/>
    <property type="molecule type" value="Genomic_DNA"/>
</dbReference>
<evidence type="ECO:0000256" key="3">
    <source>
        <dbReference type="ARBA" id="ARBA00023027"/>
    </source>
</evidence>
<dbReference type="InterPro" id="IPR013328">
    <property type="entry name" value="6PGD_dom2"/>
</dbReference>